<keyword evidence="1" id="KW-0472">Membrane</keyword>
<organism evidence="2 3">
    <name type="scientific">Candidatus Manganitrophus noduliformans</name>
    <dbReference type="NCBI Taxonomy" id="2606439"/>
    <lineage>
        <taxon>Bacteria</taxon>
        <taxon>Pseudomonadati</taxon>
        <taxon>Nitrospirota</taxon>
        <taxon>Nitrospiria</taxon>
        <taxon>Candidatus Troglogloeales</taxon>
        <taxon>Candidatus Manganitrophaceae</taxon>
        <taxon>Candidatus Manganitrophus</taxon>
    </lineage>
</organism>
<comment type="caution">
    <text evidence="2">The sequence shown here is derived from an EMBL/GenBank/DDBJ whole genome shotgun (WGS) entry which is preliminary data.</text>
</comment>
<feature type="transmembrane region" description="Helical" evidence="1">
    <location>
        <begin position="131"/>
        <end position="154"/>
    </location>
</feature>
<evidence type="ECO:0000256" key="1">
    <source>
        <dbReference type="SAM" id="Phobius"/>
    </source>
</evidence>
<accession>A0A7X6DTR2</accession>
<sequence length="212" mass="20837">MSLGAGVLLSVASIEIAAEALKLAGAASTVGGMIAGAATFSIANAALSTAKDRKRCGECKPQPSEAEAPGSGTSIALGTALDAVPEALVLGVTLRAHGPDLALVMALALSNLPEALSGTAGMRLASRSSTYVLSLWSGIALGTAATTTLAFYLLSDLGPQVTAILKASGAGALIAMAAETMIPEAFHNGPRYSGVLAASGFSALILLGELAG</sequence>
<feature type="transmembrane region" description="Helical" evidence="1">
    <location>
        <begin position="28"/>
        <end position="47"/>
    </location>
</feature>
<dbReference type="RefSeq" id="WP_168063165.1">
    <property type="nucleotide sequence ID" value="NZ_VTOW01000005.1"/>
</dbReference>
<protein>
    <submittedName>
        <fullName evidence="2">ZIP family zinc transporter</fullName>
    </submittedName>
</protein>
<evidence type="ECO:0000313" key="3">
    <source>
        <dbReference type="Proteomes" id="UP000534783"/>
    </source>
</evidence>
<name>A0A7X6DTR2_9BACT</name>
<proteinExistence type="predicted"/>
<dbReference type="Proteomes" id="UP000534783">
    <property type="component" value="Unassembled WGS sequence"/>
</dbReference>
<keyword evidence="1" id="KW-1133">Transmembrane helix</keyword>
<keyword evidence="3" id="KW-1185">Reference proteome</keyword>
<evidence type="ECO:0000313" key="2">
    <source>
        <dbReference type="EMBL" id="NKE73231.1"/>
    </source>
</evidence>
<gene>
    <name evidence="2" type="ORF">MNODULE_20960</name>
</gene>
<reference evidence="2 3" key="1">
    <citation type="journal article" date="2020" name="Nature">
        <title>Bacterial chemolithoautotrophy via manganese oxidation.</title>
        <authorList>
            <person name="Yu H."/>
            <person name="Leadbetter J.R."/>
        </authorList>
    </citation>
    <scope>NUCLEOTIDE SEQUENCE [LARGE SCALE GENOMIC DNA]</scope>
    <source>
        <strain evidence="2 3">Mn-1</strain>
    </source>
</reference>
<keyword evidence="1" id="KW-0812">Transmembrane</keyword>
<dbReference type="AlphaFoldDB" id="A0A7X6DTR2"/>
<dbReference type="EMBL" id="VTOW01000005">
    <property type="protein sequence ID" value="NKE73231.1"/>
    <property type="molecule type" value="Genomic_DNA"/>
</dbReference>